<sequence length="119" mass="13693">MAHSMLWDSGEKVRQRVSCLLSLIETNVISLVDPLLEVTVDYCQTVMNEGKERVLKIVDRNNSDTPKMSTNSKHAVYRKQILLGTNQLGNESTEKKNIVTVLFSFFLNQAVRLRRHRFV</sequence>
<name>A0A8D8LJ37_9HEMI</name>
<accession>A0A8D8LJ37</accession>
<dbReference type="EMBL" id="HBUF01004971">
    <property type="protein sequence ID" value="CAG6606812.1"/>
    <property type="molecule type" value="Transcribed_RNA"/>
</dbReference>
<proteinExistence type="predicted"/>
<dbReference type="AlphaFoldDB" id="A0A8D8LJ37"/>
<evidence type="ECO:0000313" key="1">
    <source>
        <dbReference type="EMBL" id="CAG6606812.1"/>
    </source>
</evidence>
<reference evidence="1" key="1">
    <citation type="submission" date="2021-05" db="EMBL/GenBank/DDBJ databases">
        <authorList>
            <person name="Alioto T."/>
            <person name="Alioto T."/>
            <person name="Gomez Garrido J."/>
        </authorList>
    </citation>
    <scope>NUCLEOTIDE SEQUENCE</scope>
</reference>
<protein>
    <submittedName>
        <fullName evidence="1">Uncharacterized protein</fullName>
    </submittedName>
</protein>
<organism evidence="1">
    <name type="scientific">Cacopsylla melanoneura</name>
    <dbReference type="NCBI Taxonomy" id="428564"/>
    <lineage>
        <taxon>Eukaryota</taxon>
        <taxon>Metazoa</taxon>
        <taxon>Ecdysozoa</taxon>
        <taxon>Arthropoda</taxon>
        <taxon>Hexapoda</taxon>
        <taxon>Insecta</taxon>
        <taxon>Pterygota</taxon>
        <taxon>Neoptera</taxon>
        <taxon>Paraneoptera</taxon>
        <taxon>Hemiptera</taxon>
        <taxon>Sternorrhyncha</taxon>
        <taxon>Psylloidea</taxon>
        <taxon>Psyllidae</taxon>
        <taxon>Psyllinae</taxon>
        <taxon>Cacopsylla</taxon>
    </lineage>
</organism>